<feature type="compositionally biased region" description="Basic residues" evidence="1">
    <location>
        <begin position="40"/>
        <end position="50"/>
    </location>
</feature>
<accession>V3ZUD0</accession>
<dbReference type="RefSeq" id="XP_009063149.1">
    <property type="nucleotide sequence ID" value="XM_009064901.1"/>
</dbReference>
<evidence type="ECO:0000256" key="1">
    <source>
        <dbReference type="SAM" id="MobiDB-lite"/>
    </source>
</evidence>
<dbReference type="HOGENOM" id="CLU_1344629_0_0_1"/>
<dbReference type="Proteomes" id="UP000030746">
    <property type="component" value="Unassembled WGS sequence"/>
</dbReference>
<dbReference type="AlphaFoldDB" id="V3ZUD0"/>
<sequence>MENLHLTKEYVSVNDIGNALENVDTSKLQVAKKIDITAKKKAHEGKRAHAKNNGDVGKTMSARPKDKTSKRTKRHDAAINNLVQQGWSVINKSKHQITVVKIPEPTPIDGNSTASNRGGVKTGECVGRSCVSRKSRKDKFEAQSRSKILHKATSFEKRIKETQAGSGNGGVASVSHQKKSLLRRFVLGSRKLMGRFVTCGKLEE</sequence>
<dbReference type="KEGG" id="lgi:LOTGIDRAFT_235546"/>
<dbReference type="CTD" id="20249881"/>
<proteinExistence type="predicted"/>
<gene>
    <name evidence="2" type="ORF">LOTGIDRAFT_235546</name>
</gene>
<dbReference type="GeneID" id="20249881"/>
<feature type="region of interest" description="Disordered" evidence="1">
    <location>
        <begin position="40"/>
        <end position="74"/>
    </location>
</feature>
<evidence type="ECO:0000313" key="2">
    <source>
        <dbReference type="EMBL" id="ESO86190.1"/>
    </source>
</evidence>
<evidence type="ECO:0000313" key="3">
    <source>
        <dbReference type="Proteomes" id="UP000030746"/>
    </source>
</evidence>
<keyword evidence="3" id="KW-1185">Reference proteome</keyword>
<organism evidence="2 3">
    <name type="scientific">Lottia gigantea</name>
    <name type="common">Giant owl limpet</name>
    <dbReference type="NCBI Taxonomy" id="225164"/>
    <lineage>
        <taxon>Eukaryota</taxon>
        <taxon>Metazoa</taxon>
        <taxon>Spiralia</taxon>
        <taxon>Lophotrochozoa</taxon>
        <taxon>Mollusca</taxon>
        <taxon>Gastropoda</taxon>
        <taxon>Patellogastropoda</taxon>
        <taxon>Lottioidea</taxon>
        <taxon>Lottiidae</taxon>
        <taxon>Lottia</taxon>
    </lineage>
</organism>
<name>V3ZUD0_LOTGI</name>
<reference evidence="2 3" key="1">
    <citation type="journal article" date="2013" name="Nature">
        <title>Insights into bilaterian evolution from three spiralian genomes.</title>
        <authorList>
            <person name="Simakov O."/>
            <person name="Marletaz F."/>
            <person name="Cho S.J."/>
            <person name="Edsinger-Gonzales E."/>
            <person name="Havlak P."/>
            <person name="Hellsten U."/>
            <person name="Kuo D.H."/>
            <person name="Larsson T."/>
            <person name="Lv J."/>
            <person name="Arendt D."/>
            <person name="Savage R."/>
            <person name="Osoegawa K."/>
            <person name="de Jong P."/>
            <person name="Grimwood J."/>
            <person name="Chapman J.A."/>
            <person name="Shapiro H."/>
            <person name="Aerts A."/>
            <person name="Otillar R.P."/>
            <person name="Terry A.Y."/>
            <person name="Boore J.L."/>
            <person name="Grigoriev I.V."/>
            <person name="Lindberg D.R."/>
            <person name="Seaver E.C."/>
            <person name="Weisblat D.A."/>
            <person name="Putnam N.H."/>
            <person name="Rokhsar D.S."/>
        </authorList>
    </citation>
    <scope>NUCLEOTIDE SEQUENCE [LARGE SCALE GENOMIC DNA]</scope>
</reference>
<dbReference type="EMBL" id="KB203149">
    <property type="protein sequence ID" value="ESO86190.1"/>
    <property type="molecule type" value="Genomic_DNA"/>
</dbReference>
<protein>
    <submittedName>
        <fullName evidence="2">Uncharacterized protein</fullName>
    </submittedName>
</protein>